<gene>
    <name evidence="2" type="ORF">BEK98_37735</name>
</gene>
<accession>A0A233S1G5</accession>
<reference evidence="2 3" key="1">
    <citation type="submission" date="2016-07" db="EMBL/GenBank/DDBJ databases">
        <title>Draft genome of Streptomyces diastatochromogenes.</title>
        <authorList>
            <person name="Podduturi R."/>
            <person name="Lukassen M.B."/>
            <person name="Clausen N."/>
            <person name="Nielsen J.L."/>
            <person name="Jorgensen N.O."/>
        </authorList>
    </citation>
    <scope>NUCLEOTIDE SEQUENCE [LARGE SCALE GENOMIC DNA]</scope>
    <source>
        <strain evidence="2 3">DSM 40608</strain>
    </source>
</reference>
<dbReference type="AlphaFoldDB" id="A0A233S1G5"/>
<proteinExistence type="predicted"/>
<dbReference type="Proteomes" id="UP000215483">
    <property type="component" value="Unassembled WGS sequence"/>
</dbReference>
<evidence type="ECO:0000256" key="1">
    <source>
        <dbReference type="SAM" id="MobiDB-lite"/>
    </source>
</evidence>
<organism evidence="2 3">
    <name type="scientific">Streptomyces diastatochromogenes</name>
    <dbReference type="NCBI Taxonomy" id="42236"/>
    <lineage>
        <taxon>Bacteria</taxon>
        <taxon>Bacillati</taxon>
        <taxon>Actinomycetota</taxon>
        <taxon>Actinomycetes</taxon>
        <taxon>Kitasatosporales</taxon>
        <taxon>Streptomycetaceae</taxon>
        <taxon>Streptomyces</taxon>
    </lineage>
</organism>
<dbReference type="RefSeq" id="WP_094221443.1">
    <property type="nucleotide sequence ID" value="NZ_MCGQ01000044.1"/>
</dbReference>
<feature type="compositionally biased region" description="Low complexity" evidence="1">
    <location>
        <begin position="1"/>
        <end position="13"/>
    </location>
</feature>
<dbReference type="OrthoDB" id="5198439at2"/>
<protein>
    <submittedName>
        <fullName evidence="2">Uncharacterized protein</fullName>
    </submittedName>
</protein>
<keyword evidence="3" id="KW-1185">Reference proteome</keyword>
<sequence>MSRSAGDSPSSAPTGGGGADGLVRPVPQGVTRLVLGLADLASQAVSAARPGTPRPVGTPAPLGDALLGFALEVERRSVSRVVGTADRAGRWARAATRLLVPSAVLGAVDGRIAYWSARGAAERVRSRNQAEDLARALVRAMTAAVVDELDLDAVADRLDVDRVARRIDLDALLSRIDLDGVLARVDLDAVLARVDVDTLLSRIDLDAVVDRIDVDAVAERLDVDRVARRIDLDAVLARVDLVTYTEQVLEELDVGRIVRDTGGSMTAETLDAFREQNARADRFVDRFTERLLHRAGSPPGPSAGEPPSGARREGPEAP</sequence>
<comment type="caution">
    <text evidence="2">The sequence shown here is derived from an EMBL/GenBank/DDBJ whole genome shotgun (WGS) entry which is preliminary data.</text>
</comment>
<evidence type="ECO:0000313" key="3">
    <source>
        <dbReference type="Proteomes" id="UP000215483"/>
    </source>
</evidence>
<feature type="region of interest" description="Disordered" evidence="1">
    <location>
        <begin position="291"/>
        <end position="318"/>
    </location>
</feature>
<dbReference type="EMBL" id="MCGQ01000044">
    <property type="protein sequence ID" value="OXY89502.1"/>
    <property type="molecule type" value="Genomic_DNA"/>
</dbReference>
<evidence type="ECO:0000313" key="2">
    <source>
        <dbReference type="EMBL" id="OXY89502.1"/>
    </source>
</evidence>
<name>A0A233S1G5_STRDA</name>
<feature type="region of interest" description="Disordered" evidence="1">
    <location>
        <begin position="1"/>
        <end position="23"/>
    </location>
</feature>